<dbReference type="Proteomes" id="UP000054408">
    <property type="component" value="Unassembled WGS sequence"/>
</dbReference>
<dbReference type="InterPro" id="IPR000073">
    <property type="entry name" value="AB_hydrolase_1"/>
</dbReference>
<gene>
    <name evidence="2" type="ORF">AMSG_03453</name>
</gene>
<protein>
    <submittedName>
        <fullName evidence="2">Hydrolase</fullName>
    </submittedName>
</protein>
<name>A0A0L0D3X7_THETB</name>
<evidence type="ECO:0000313" key="3">
    <source>
        <dbReference type="Proteomes" id="UP000054408"/>
    </source>
</evidence>
<proteinExistence type="predicted"/>
<dbReference type="OMA" id="HMEEALW"/>
<dbReference type="AlphaFoldDB" id="A0A0L0D3X7"/>
<dbReference type="PANTHER" id="PTHR43194">
    <property type="entry name" value="HYDROLASE ALPHA/BETA FOLD FAMILY"/>
    <property type="match status" value="1"/>
</dbReference>
<dbReference type="InterPro" id="IPR050228">
    <property type="entry name" value="Carboxylesterase_BioH"/>
</dbReference>
<dbReference type="PANTHER" id="PTHR43194:SF2">
    <property type="entry name" value="PEROXISOMAL MEMBRANE PROTEIN LPX1"/>
    <property type="match status" value="1"/>
</dbReference>
<dbReference type="GO" id="GO:0016787">
    <property type="term" value="F:hydrolase activity"/>
    <property type="evidence" value="ECO:0007669"/>
    <property type="project" value="UniProtKB-KW"/>
</dbReference>
<dbReference type="GeneID" id="25563054"/>
<feature type="domain" description="AB hydrolase-1" evidence="1">
    <location>
        <begin position="43"/>
        <end position="296"/>
    </location>
</feature>
<dbReference type="RefSeq" id="XP_013759809.1">
    <property type="nucleotide sequence ID" value="XM_013904355.1"/>
</dbReference>
<dbReference type="InterPro" id="IPR029058">
    <property type="entry name" value="AB_hydrolase_fold"/>
</dbReference>
<accession>A0A0L0D3X7</accession>
<keyword evidence="2" id="KW-0378">Hydrolase</keyword>
<dbReference type="OrthoDB" id="408373at2759"/>
<sequence length="303" mass="32518">MTSLSLPRWEPESLEGGAMVELSHGSTWYRTSGHPLASADSIVIFFHGVSWFSFSFDGLAPVAADLVPGATVVVFDGYGRGRSATPDDVNYTPELFADQARELLEAIGAWGKPVHVIGHSLGGGNAAHFAAAHTDVVASVVLLTPAGVATNIPFLGKLLTLPFLGWAVMSLAGRALLLDNLHKKRCRDDFNAADDMPELIDAIVERMEWCIAEKPGWVMAFHNTMCHYPMSGAAAPYRALQAAGIKTTVVLAGADYVMDIPECQRLIVSWAPSAAVVVLDGASHSIHMEDEDRVVAVLRDHFA</sequence>
<dbReference type="Gene3D" id="3.40.50.1820">
    <property type="entry name" value="alpha/beta hydrolase"/>
    <property type="match status" value="1"/>
</dbReference>
<organism evidence="2 3">
    <name type="scientific">Thecamonas trahens ATCC 50062</name>
    <dbReference type="NCBI Taxonomy" id="461836"/>
    <lineage>
        <taxon>Eukaryota</taxon>
        <taxon>Apusozoa</taxon>
        <taxon>Apusomonadida</taxon>
        <taxon>Apusomonadidae</taxon>
        <taxon>Thecamonas</taxon>
    </lineage>
</organism>
<dbReference type="SUPFAM" id="SSF53474">
    <property type="entry name" value="alpha/beta-Hydrolases"/>
    <property type="match status" value="1"/>
</dbReference>
<dbReference type="eggNOG" id="ENOG502S1BG">
    <property type="taxonomic scope" value="Eukaryota"/>
</dbReference>
<dbReference type="Pfam" id="PF12697">
    <property type="entry name" value="Abhydrolase_6"/>
    <property type="match status" value="1"/>
</dbReference>
<evidence type="ECO:0000259" key="1">
    <source>
        <dbReference type="Pfam" id="PF12697"/>
    </source>
</evidence>
<reference evidence="2 3" key="1">
    <citation type="submission" date="2010-05" db="EMBL/GenBank/DDBJ databases">
        <title>The Genome Sequence of Thecamonas trahens ATCC 50062.</title>
        <authorList>
            <consortium name="The Broad Institute Genome Sequencing Platform"/>
            <person name="Russ C."/>
            <person name="Cuomo C."/>
            <person name="Shea T."/>
            <person name="Young S.K."/>
            <person name="Zeng Q."/>
            <person name="Koehrsen M."/>
            <person name="Haas B."/>
            <person name="Borodovsky M."/>
            <person name="Guigo R."/>
            <person name="Alvarado L."/>
            <person name="Berlin A."/>
            <person name="Bochicchio J."/>
            <person name="Borenstein D."/>
            <person name="Chapman S."/>
            <person name="Chen Z."/>
            <person name="Freedman E."/>
            <person name="Gellesch M."/>
            <person name="Goldberg J."/>
            <person name="Griggs A."/>
            <person name="Gujja S."/>
            <person name="Heilman E."/>
            <person name="Heiman D."/>
            <person name="Hepburn T."/>
            <person name="Howarth C."/>
            <person name="Jen D."/>
            <person name="Larson L."/>
            <person name="Mehta T."/>
            <person name="Park D."/>
            <person name="Pearson M."/>
            <person name="Roberts A."/>
            <person name="Saif S."/>
            <person name="Shenoy N."/>
            <person name="Sisk P."/>
            <person name="Stolte C."/>
            <person name="Sykes S."/>
            <person name="Thomson T."/>
            <person name="Walk T."/>
            <person name="White J."/>
            <person name="Yandava C."/>
            <person name="Burger G."/>
            <person name="Gray M.W."/>
            <person name="Holland P.W.H."/>
            <person name="King N."/>
            <person name="Lang F.B.F."/>
            <person name="Roger A.J."/>
            <person name="Ruiz-Trillo I."/>
            <person name="Lander E."/>
            <person name="Nusbaum C."/>
        </authorList>
    </citation>
    <scope>NUCLEOTIDE SEQUENCE [LARGE SCALE GENOMIC DNA]</scope>
    <source>
        <strain evidence="2 3">ATCC 50062</strain>
    </source>
</reference>
<keyword evidence="3" id="KW-1185">Reference proteome</keyword>
<dbReference type="EMBL" id="GL349445">
    <property type="protein sequence ID" value="KNC47029.1"/>
    <property type="molecule type" value="Genomic_DNA"/>
</dbReference>
<evidence type="ECO:0000313" key="2">
    <source>
        <dbReference type="EMBL" id="KNC47029.1"/>
    </source>
</evidence>